<accession>A0AAJ0HJD2</accession>
<gene>
    <name evidence="2" type="ORF">B0T25DRAFT_211158</name>
</gene>
<evidence type="ECO:0000256" key="1">
    <source>
        <dbReference type="SAM" id="MobiDB-lite"/>
    </source>
</evidence>
<dbReference type="AlphaFoldDB" id="A0AAJ0HJD2"/>
<feature type="compositionally biased region" description="Basic and acidic residues" evidence="1">
    <location>
        <begin position="25"/>
        <end position="36"/>
    </location>
</feature>
<comment type="caution">
    <text evidence="2">The sequence shown here is derived from an EMBL/GenBank/DDBJ whole genome shotgun (WGS) entry which is preliminary data.</text>
</comment>
<sequence length="204" mass="21918">MEGLRAGARYRRFGLHNGSNCPHETTTEGDARETRPDSAFPGEVLTGPRGNRGRRLGTEVQFGPGARENVSAKRCNAPVPMKPLVDREGPQTGLAEIVGVSIQLIPAAEHSDVLSRLSAWWFVDGSCVPGLVLKAWGEEGGIRVRFESVGAGRRRESGDGEVWRTTHEASLALAARSTQWQEAAAAVTWDAASSAMETREGAAR</sequence>
<evidence type="ECO:0000313" key="3">
    <source>
        <dbReference type="Proteomes" id="UP001275084"/>
    </source>
</evidence>
<reference evidence="2" key="2">
    <citation type="submission" date="2023-06" db="EMBL/GenBank/DDBJ databases">
        <authorList>
            <consortium name="Lawrence Berkeley National Laboratory"/>
            <person name="Haridas S."/>
            <person name="Hensen N."/>
            <person name="Bonometti L."/>
            <person name="Westerberg I."/>
            <person name="Brannstrom I.O."/>
            <person name="Guillou S."/>
            <person name="Cros-Aarteil S."/>
            <person name="Calhoun S."/>
            <person name="Kuo A."/>
            <person name="Mondo S."/>
            <person name="Pangilinan J."/>
            <person name="Riley R."/>
            <person name="Labutti K."/>
            <person name="Andreopoulos B."/>
            <person name="Lipzen A."/>
            <person name="Chen C."/>
            <person name="Yanf M."/>
            <person name="Daum C."/>
            <person name="Ng V."/>
            <person name="Clum A."/>
            <person name="Steindorff A."/>
            <person name="Ohm R."/>
            <person name="Martin F."/>
            <person name="Silar P."/>
            <person name="Natvig D."/>
            <person name="Lalanne C."/>
            <person name="Gautier V."/>
            <person name="Ament-Velasquez S.L."/>
            <person name="Kruys A."/>
            <person name="Hutchinson M.I."/>
            <person name="Powell A.J."/>
            <person name="Barry K."/>
            <person name="Miller A.N."/>
            <person name="Grigoriev I.V."/>
            <person name="Debuchy R."/>
            <person name="Gladieux P."/>
            <person name="Thoren M.H."/>
            <person name="Johannesson H."/>
        </authorList>
    </citation>
    <scope>NUCLEOTIDE SEQUENCE</scope>
    <source>
        <strain evidence="2">CBS 955.72</strain>
    </source>
</reference>
<evidence type="ECO:0000313" key="2">
    <source>
        <dbReference type="EMBL" id="KAK3353449.1"/>
    </source>
</evidence>
<protein>
    <submittedName>
        <fullName evidence="2">Uncharacterized protein</fullName>
    </submittedName>
</protein>
<keyword evidence="3" id="KW-1185">Reference proteome</keyword>
<organism evidence="2 3">
    <name type="scientific">Lasiosphaeria hispida</name>
    <dbReference type="NCBI Taxonomy" id="260671"/>
    <lineage>
        <taxon>Eukaryota</taxon>
        <taxon>Fungi</taxon>
        <taxon>Dikarya</taxon>
        <taxon>Ascomycota</taxon>
        <taxon>Pezizomycotina</taxon>
        <taxon>Sordariomycetes</taxon>
        <taxon>Sordariomycetidae</taxon>
        <taxon>Sordariales</taxon>
        <taxon>Lasiosphaeriaceae</taxon>
        <taxon>Lasiosphaeria</taxon>
    </lineage>
</organism>
<feature type="region of interest" description="Disordered" evidence="1">
    <location>
        <begin position="13"/>
        <end position="55"/>
    </location>
</feature>
<reference evidence="2" key="1">
    <citation type="journal article" date="2023" name="Mol. Phylogenet. Evol.">
        <title>Genome-scale phylogeny and comparative genomics of the fungal order Sordariales.</title>
        <authorList>
            <person name="Hensen N."/>
            <person name="Bonometti L."/>
            <person name="Westerberg I."/>
            <person name="Brannstrom I.O."/>
            <person name="Guillou S."/>
            <person name="Cros-Aarteil S."/>
            <person name="Calhoun S."/>
            <person name="Haridas S."/>
            <person name="Kuo A."/>
            <person name="Mondo S."/>
            <person name="Pangilinan J."/>
            <person name="Riley R."/>
            <person name="LaButti K."/>
            <person name="Andreopoulos B."/>
            <person name="Lipzen A."/>
            <person name="Chen C."/>
            <person name="Yan M."/>
            <person name="Daum C."/>
            <person name="Ng V."/>
            <person name="Clum A."/>
            <person name="Steindorff A."/>
            <person name="Ohm R.A."/>
            <person name="Martin F."/>
            <person name="Silar P."/>
            <person name="Natvig D.O."/>
            <person name="Lalanne C."/>
            <person name="Gautier V."/>
            <person name="Ament-Velasquez S.L."/>
            <person name="Kruys A."/>
            <person name="Hutchinson M.I."/>
            <person name="Powell A.J."/>
            <person name="Barry K."/>
            <person name="Miller A.N."/>
            <person name="Grigoriev I.V."/>
            <person name="Debuchy R."/>
            <person name="Gladieux P."/>
            <person name="Hiltunen Thoren M."/>
            <person name="Johannesson H."/>
        </authorList>
    </citation>
    <scope>NUCLEOTIDE SEQUENCE</scope>
    <source>
        <strain evidence="2">CBS 955.72</strain>
    </source>
</reference>
<proteinExistence type="predicted"/>
<dbReference type="Proteomes" id="UP001275084">
    <property type="component" value="Unassembled WGS sequence"/>
</dbReference>
<dbReference type="EMBL" id="JAUIQD010000004">
    <property type="protein sequence ID" value="KAK3353449.1"/>
    <property type="molecule type" value="Genomic_DNA"/>
</dbReference>
<name>A0AAJ0HJD2_9PEZI</name>